<gene>
    <name evidence="1" type="ORF">FVE85_5261</name>
</gene>
<dbReference type="Proteomes" id="UP000324585">
    <property type="component" value="Unassembled WGS sequence"/>
</dbReference>
<sequence length="573" mass="63608">MRRALRPSSVARPGGLRALIWSGPSKSSEFCKLLHVRERLKTDWADSPGTPAAEARILRAALQGKKLPNLETVPGDAPSLPAMCLVRALNGKDQDCRRAVMQLERSWQEAEPKQVPSPDAVSAVDDMIAYLRVTLCVCVIRDYWHSVKTILGMRILTNSLTLSGRTSKPSSKLQMALNAEELQLPWTQILNKFGVLLSLNPSERERSRICRLVETALALSGRQCDEQLFLYVNHLKAACKALEKLVPNGAGTAVAADFALLWTSQLFRVAERSAGGRLSVESERGHFLTKIMLEMAIRAQADSWPACLRLDRALSLVQMASRVRVKAQALPRMWLSEKEILHALLDVALADSGADSETVSKLWSIVRRMCDSQISFSLDQKERLLTRVGFWHELHNLGVTVAEEDVELFLDSIKEDASQHTLSIGAYLCPEKQQPDWYGGKNTALTVILLCGGGPDFLVRASDFLKRQTYEAVQGLEPATNGNETQGPRLPAGFVLLLSTFIRAIRFDSVTQALPASLMQDVIGMMNTLTELGLFNSDGASLRLNRDDQVLLEKVIRKYWLDFSRDMSTGRLG</sequence>
<name>A0A5J4Z214_PORPP</name>
<organism evidence="1 2">
    <name type="scientific">Porphyridium purpureum</name>
    <name type="common">Red alga</name>
    <name type="synonym">Porphyridium cruentum</name>
    <dbReference type="NCBI Taxonomy" id="35688"/>
    <lineage>
        <taxon>Eukaryota</taxon>
        <taxon>Rhodophyta</taxon>
        <taxon>Bangiophyceae</taxon>
        <taxon>Porphyridiales</taxon>
        <taxon>Porphyridiaceae</taxon>
        <taxon>Porphyridium</taxon>
    </lineage>
</organism>
<dbReference type="AlphaFoldDB" id="A0A5J4Z214"/>
<evidence type="ECO:0000313" key="1">
    <source>
        <dbReference type="EMBL" id="KAA8497676.1"/>
    </source>
</evidence>
<protein>
    <submittedName>
        <fullName evidence="1">Uncharacterized protein</fullName>
    </submittedName>
</protein>
<dbReference type="EMBL" id="VRMN01000001">
    <property type="protein sequence ID" value="KAA8497676.1"/>
    <property type="molecule type" value="Genomic_DNA"/>
</dbReference>
<keyword evidence="2" id="KW-1185">Reference proteome</keyword>
<reference evidence="2" key="1">
    <citation type="journal article" date="2019" name="Nat. Commun.">
        <title>Expansion of phycobilisome linker gene families in mesophilic red algae.</title>
        <authorList>
            <person name="Lee J."/>
            <person name="Kim D."/>
            <person name="Bhattacharya D."/>
            <person name="Yoon H.S."/>
        </authorList>
    </citation>
    <scope>NUCLEOTIDE SEQUENCE [LARGE SCALE GENOMIC DNA]</scope>
    <source>
        <strain evidence="2">CCMP 1328</strain>
    </source>
</reference>
<accession>A0A5J4Z214</accession>
<comment type="caution">
    <text evidence="1">The sequence shown here is derived from an EMBL/GenBank/DDBJ whole genome shotgun (WGS) entry which is preliminary data.</text>
</comment>
<evidence type="ECO:0000313" key="2">
    <source>
        <dbReference type="Proteomes" id="UP000324585"/>
    </source>
</evidence>
<proteinExistence type="predicted"/>